<feature type="coiled-coil region" evidence="1">
    <location>
        <begin position="129"/>
        <end position="176"/>
    </location>
</feature>
<protein>
    <recommendedName>
        <fullName evidence="5">No apical meristem-associated C-terminal domain-containing protein</fullName>
    </recommendedName>
</protein>
<keyword evidence="1" id="KW-0175">Coiled coil</keyword>
<name>A0ABU6QDZ4_9FABA</name>
<evidence type="ECO:0008006" key="5">
    <source>
        <dbReference type="Google" id="ProtNLM"/>
    </source>
</evidence>
<feature type="compositionally biased region" description="Basic residues" evidence="2">
    <location>
        <begin position="93"/>
        <end position="102"/>
    </location>
</feature>
<dbReference type="EMBL" id="JASCZI010000194">
    <property type="protein sequence ID" value="MED6109920.1"/>
    <property type="molecule type" value="Genomic_DNA"/>
</dbReference>
<reference evidence="3 4" key="1">
    <citation type="journal article" date="2023" name="Plants (Basel)">
        <title>Bridging the Gap: Combining Genomics and Transcriptomics Approaches to Understand Stylosanthes scabra, an Orphan Legume from the Brazilian Caatinga.</title>
        <authorList>
            <person name="Ferreira-Neto J.R.C."/>
            <person name="da Silva M.D."/>
            <person name="Binneck E."/>
            <person name="de Melo N.F."/>
            <person name="da Silva R.H."/>
            <person name="de Melo A.L.T.M."/>
            <person name="Pandolfi V."/>
            <person name="Bustamante F.O."/>
            <person name="Brasileiro-Vidal A.C."/>
            <person name="Benko-Iseppon A.M."/>
        </authorList>
    </citation>
    <scope>NUCLEOTIDE SEQUENCE [LARGE SCALE GENOMIC DNA]</scope>
    <source>
        <tissue evidence="3">Leaves</tissue>
    </source>
</reference>
<proteinExistence type="predicted"/>
<organism evidence="3 4">
    <name type="scientific">Stylosanthes scabra</name>
    <dbReference type="NCBI Taxonomy" id="79078"/>
    <lineage>
        <taxon>Eukaryota</taxon>
        <taxon>Viridiplantae</taxon>
        <taxon>Streptophyta</taxon>
        <taxon>Embryophyta</taxon>
        <taxon>Tracheophyta</taxon>
        <taxon>Spermatophyta</taxon>
        <taxon>Magnoliopsida</taxon>
        <taxon>eudicotyledons</taxon>
        <taxon>Gunneridae</taxon>
        <taxon>Pentapetalae</taxon>
        <taxon>rosids</taxon>
        <taxon>fabids</taxon>
        <taxon>Fabales</taxon>
        <taxon>Fabaceae</taxon>
        <taxon>Papilionoideae</taxon>
        <taxon>50 kb inversion clade</taxon>
        <taxon>dalbergioids sensu lato</taxon>
        <taxon>Dalbergieae</taxon>
        <taxon>Pterocarpus clade</taxon>
        <taxon>Stylosanthes</taxon>
    </lineage>
</organism>
<evidence type="ECO:0000313" key="4">
    <source>
        <dbReference type="Proteomes" id="UP001341840"/>
    </source>
</evidence>
<evidence type="ECO:0000256" key="2">
    <source>
        <dbReference type="SAM" id="MobiDB-lite"/>
    </source>
</evidence>
<feature type="region of interest" description="Disordered" evidence="2">
    <location>
        <begin position="81"/>
        <end position="110"/>
    </location>
</feature>
<evidence type="ECO:0000256" key="1">
    <source>
        <dbReference type="SAM" id="Coils"/>
    </source>
</evidence>
<evidence type="ECO:0000313" key="3">
    <source>
        <dbReference type="EMBL" id="MED6109920.1"/>
    </source>
</evidence>
<keyword evidence="4" id="KW-1185">Reference proteome</keyword>
<accession>A0ABU6QDZ4</accession>
<comment type="caution">
    <text evidence="3">The sequence shown here is derived from an EMBL/GenBank/DDBJ whole genome shotgun (WGS) entry which is preliminary data.</text>
</comment>
<sequence length="205" mass="24055">MKRGVGATKKRWHNINKAVAQFAGCYDQATQIHFRETLEYPSFGTKKEKPTTNAKRMIQKNQGHFGWSILIVINPETPLAKDADIDSPVRPQGSKKSKRREKGKAQMSEDLSEKKLSIVKKLALIEDFVNFREKEMSDLEKEREMQKEHKKKLMAMKEKELQMKEQELQIKEREMDMQIFNANTYVMSERRRALHEIAFEKIIAK</sequence>
<dbReference type="Proteomes" id="UP001341840">
    <property type="component" value="Unassembled WGS sequence"/>
</dbReference>
<gene>
    <name evidence="3" type="ORF">PIB30_038002</name>
</gene>